<dbReference type="PROSITE" id="PS00444">
    <property type="entry name" value="POLYPRENYL_SYNTHASE_2"/>
    <property type="match status" value="1"/>
</dbReference>
<dbReference type="OrthoDB" id="4497239at2"/>
<dbReference type="GO" id="GO:0046872">
    <property type="term" value="F:metal ion binding"/>
    <property type="evidence" value="ECO:0007669"/>
    <property type="project" value="UniProtKB-KW"/>
</dbReference>
<evidence type="ECO:0000313" key="7">
    <source>
        <dbReference type="EMBL" id="KGM11842.1"/>
    </source>
</evidence>
<evidence type="ECO:0000313" key="8">
    <source>
        <dbReference type="Proteomes" id="UP000054314"/>
    </source>
</evidence>
<dbReference type="Proteomes" id="UP000054314">
    <property type="component" value="Unassembled WGS sequence"/>
</dbReference>
<dbReference type="GO" id="GO:0004659">
    <property type="term" value="F:prenyltransferase activity"/>
    <property type="evidence" value="ECO:0007669"/>
    <property type="project" value="InterPro"/>
</dbReference>
<dbReference type="SFLD" id="SFLDS00005">
    <property type="entry name" value="Isoprenoid_Synthase_Type_I"/>
    <property type="match status" value="1"/>
</dbReference>
<comment type="similarity">
    <text evidence="2 6">Belongs to the FPP/GGPP synthase family.</text>
</comment>
<keyword evidence="4" id="KW-0479">Metal-binding</keyword>
<reference evidence="7 8" key="1">
    <citation type="submission" date="2013-08" db="EMBL/GenBank/DDBJ databases">
        <title>Genome sequencing of Cellulomonas bogoriensis 69B4.</title>
        <authorList>
            <person name="Chen F."/>
            <person name="Li Y."/>
            <person name="Wang G."/>
        </authorList>
    </citation>
    <scope>NUCLEOTIDE SEQUENCE [LARGE SCALE GENOMIC DNA]</scope>
    <source>
        <strain evidence="7 8">69B4</strain>
    </source>
</reference>
<dbReference type="GO" id="GO:0008299">
    <property type="term" value="P:isoprenoid biosynthetic process"/>
    <property type="evidence" value="ECO:0007669"/>
    <property type="project" value="InterPro"/>
</dbReference>
<keyword evidence="5" id="KW-0460">Magnesium</keyword>
<evidence type="ECO:0000256" key="4">
    <source>
        <dbReference type="ARBA" id="ARBA00022723"/>
    </source>
</evidence>
<dbReference type="SUPFAM" id="SSF48576">
    <property type="entry name" value="Terpenoid synthases"/>
    <property type="match status" value="1"/>
</dbReference>
<dbReference type="PANTHER" id="PTHR12001">
    <property type="entry name" value="GERANYLGERANYL PYROPHOSPHATE SYNTHASE"/>
    <property type="match status" value="1"/>
</dbReference>
<keyword evidence="3 6" id="KW-0808">Transferase</keyword>
<evidence type="ECO:0000256" key="2">
    <source>
        <dbReference type="ARBA" id="ARBA00006706"/>
    </source>
</evidence>
<proteinExistence type="inferred from homology"/>
<evidence type="ECO:0000256" key="5">
    <source>
        <dbReference type="ARBA" id="ARBA00022842"/>
    </source>
</evidence>
<dbReference type="Pfam" id="PF00348">
    <property type="entry name" value="polyprenyl_synt"/>
    <property type="match status" value="1"/>
</dbReference>
<dbReference type="InterPro" id="IPR000092">
    <property type="entry name" value="Polyprenyl_synt"/>
</dbReference>
<name>A0A0A0BVZ1_9CELL</name>
<dbReference type="RefSeq" id="WP_035061030.1">
    <property type="nucleotide sequence ID" value="NZ_AXCZ01000106.1"/>
</dbReference>
<comment type="caution">
    <text evidence="7">The sequence shown here is derived from an EMBL/GenBank/DDBJ whole genome shotgun (WGS) entry which is preliminary data.</text>
</comment>
<gene>
    <name evidence="7" type="ORF">N869_00590</name>
</gene>
<dbReference type="InterPro" id="IPR033749">
    <property type="entry name" value="Polyprenyl_synt_CS"/>
</dbReference>
<evidence type="ECO:0000256" key="3">
    <source>
        <dbReference type="ARBA" id="ARBA00022679"/>
    </source>
</evidence>
<dbReference type="CDD" id="cd00685">
    <property type="entry name" value="Trans_IPPS_HT"/>
    <property type="match status" value="1"/>
</dbReference>
<keyword evidence="8" id="KW-1185">Reference proteome</keyword>
<organism evidence="7 8">
    <name type="scientific">Cellulomonas bogoriensis 69B4 = DSM 16987</name>
    <dbReference type="NCBI Taxonomy" id="1386082"/>
    <lineage>
        <taxon>Bacteria</taxon>
        <taxon>Bacillati</taxon>
        <taxon>Actinomycetota</taxon>
        <taxon>Actinomycetes</taxon>
        <taxon>Micrococcales</taxon>
        <taxon>Cellulomonadaceae</taxon>
        <taxon>Cellulomonas</taxon>
    </lineage>
</organism>
<dbReference type="PANTHER" id="PTHR12001:SF69">
    <property type="entry name" value="ALL TRANS-POLYPRENYL-DIPHOSPHATE SYNTHASE PDSS1"/>
    <property type="match status" value="1"/>
</dbReference>
<dbReference type="EMBL" id="AXCZ01000106">
    <property type="protein sequence ID" value="KGM11842.1"/>
    <property type="molecule type" value="Genomic_DNA"/>
</dbReference>
<dbReference type="Gene3D" id="1.10.600.10">
    <property type="entry name" value="Farnesyl Diphosphate Synthase"/>
    <property type="match status" value="1"/>
</dbReference>
<evidence type="ECO:0000256" key="1">
    <source>
        <dbReference type="ARBA" id="ARBA00001946"/>
    </source>
</evidence>
<comment type="cofactor">
    <cofactor evidence="1">
        <name>Mg(2+)</name>
        <dbReference type="ChEBI" id="CHEBI:18420"/>
    </cofactor>
</comment>
<protein>
    <submittedName>
        <fullName evidence="7">Geranylgeranyl pyrophosphate synthase</fullName>
    </submittedName>
</protein>
<evidence type="ECO:0000256" key="6">
    <source>
        <dbReference type="RuleBase" id="RU004466"/>
    </source>
</evidence>
<dbReference type="SFLD" id="SFLDG01017">
    <property type="entry name" value="Polyprenyl_Transferase_Like"/>
    <property type="match status" value="1"/>
</dbReference>
<dbReference type="AlphaFoldDB" id="A0A0A0BVZ1"/>
<dbReference type="InterPro" id="IPR008949">
    <property type="entry name" value="Isoprenoid_synthase_dom_sf"/>
</dbReference>
<sequence>MTTVPVPDAALAELLQARLDLVEERLRDAVAHTDVLADSASRHLVNAGGKRLRPLLTLLAAQLGEGRRPEVIDAAVVVELTHLATLYHDDVMDSAPVRRGAPSAHEVWGNHVAILTGDLLFARASAVVAGLGPEAVRIQAATFERLCLGQLHETVGPRDDEDPVDHYIQVLSDKTGSLIATSARFGAMFAGCRPDVVTTLVEYGEKLGVAFQLADDVIDLSSDPSETGKTPGTDLREGVPTMPALLLRARAAAPGATARDVDLASRLDADLSDDDVLAHVVADLREHPVVEQTRDRAGDWSRAAVASLGTLPAGAVKDSLVSFAEALVDRAS</sequence>
<accession>A0A0A0BVZ1</accession>